<comment type="caution">
    <text evidence="1">The sequence shown here is derived from an EMBL/GenBank/DDBJ whole genome shotgun (WGS) entry which is preliminary data.</text>
</comment>
<keyword evidence="2" id="KW-1185">Reference proteome</keyword>
<accession>A0AAV7F235</accession>
<proteinExistence type="predicted"/>
<dbReference type="Proteomes" id="UP000825729">
    <property type="component" value="Unassembled WGS sequence"/>
</dbReference>
<dbReference type="EMBL" id="JAINDJ010000003">
    <property type="protein sequence ID" value="KAG9455083.1"/>
    <property type="molecule type" value="Genomic_DNA"/>
</dbReference>
<dbReference type="AlphaFoldDB" id="A0AAV7F235"/>
<evidence type="ECO:0000313" key="2">
    <source>
        <dbReference type="Proteomes" id="UP000825729"/>
    </source>
</evidence>
<reference evidence="1 2" key="1">
    <citation type="submission" date="2021-07" db="EMBL/GenBank/DDBJ databases">
        <title>The Aristolochia fimbriata genome: insights into angiosperm evolution, floral development and chemical biosynthesis.</title>
        <authorList>
            <person name="Jiao Y."/>
        </authorList>
    </citation>
    <scope>NUCLEOTIDE SEQUENCE [LARGE SCALE GENOMIC DNA]</scope>
    <source>
        <strain evidence="1">IBCAS-2021</strain>
        <tissue evidence="1">Leaf</tissue>
    </source>
</reference>
<sequence>MARVVMQAMLDEVEATVCKTVSAQSVEFTDKANDPVPLFLVLSAAITNKVASNRTHRQEPGMMKCLHGSTRKCSCASRIFSFSGHIAKLVFLAVTDLFFSVGKIHGDMGDDSQSELLVGEFRLVFYPPIQFTLGVETRNCSTSDNHDRAFLEMLHLVLHPWFILSRSEREMRNSVSEFQGTRDWRVGRREYFSAHAFIFPATCCMDEFLMTQLTACTLQQLMWLQIACPVQCPRRASHIISLPRLNICCR</sequence>
<gene>
    <name evidence="1" type="ORF">H6P81_007987</name>
</gene>
<name>A0AAV7F235_ARIFI</name>
<organism evidence="1 2">
    <name type="scientific">Aristolochia fimbriata</name>
    <name type="common">White veined hardy Dutchman's pipe vine</name>
    <dbReference type="NCBI Taxonomy" id="158543"/>
    <lineage>
        <taxon>Eukaryota</taxon>
        <taxon>Viridiplantae</taxon>
        <taxon>Streptophyta</taxon>
        <taxon>Embryophyta</taxon>
        <taxon>Tracheophyta</taxon>
        <taxon>Spermatophyta</taxon>
        <taxon>Magnoliopsida</taxon>
        <taxon>Magnoliidae</taxon>
        <taxon>Piperales</taxon>
        <taxon>Aristolochiaceae</taxon>
        <taxon>Aristolochia</taxon>
    </lineage>
</organism>
<protein>
    <submittedName>
        <fullName evidence="1">Uncharacterized protein</fullName>
    </submittedName>
</protein>
<evidence type="ECO:0000313" key="1">
    <source>
        <dbReference type="EMBL" id="KAG9455083.1"/>
    </source>
</evidence>